<dbReference type="AlphaFoldDB" id="A0A8H5BL38"/>
<name>A0A8H5BL38_9AGAR</name>
<protein>
    <recommendedName>
        <fullName evidence="3">F-box domain-containing protein</fullName>
    </recommendedName>
</protein>
<dbReference type="Gene3D" id="3.80.10.10">
    <property type="entry name" value="Ribonuclease Inhibitor"/>
    <property type="match status" value="1"/>
</dbReference>
<dbReference type="Proteomes" id="UP000567179">
    <property type="component" value="Unassembled WGS sequence"/>
</dbReference>
<evidence type="ECO:0008006" key="3">
    <source>
        <dbReference type="Google" id="ProtNLM"/>
    </source>
</evidence>
<dbReference type="InterPro" id="IPR032675">
    <property type="entry name" value="LRR_dom_sf"/>
</dbReference>
<gene>
    <name evidence="1" type="ORF">D9619_009675</name>
</gene>
<evidence type="ECO:0000313" key="1">
    <source>
        <dbReference type="EMBL" id="KAF5325399.1"/>
    </source>
</evidence>
<comment type="caution">
    <text evidence="1">The sequence shown here is derived from an EMBL/GenBank/DDBJ whole genome shotgun (WGS) entry which is preliminary data.</text>
</comment>
<reference evidence="1 2" key="1">
    <citation type="journal article" date="2020" name="ISME J.">
        <title>Uncovering the hidden diversity of litter-decomposition mechanisms in mushroom-forming fungi.</title>
        <authorList>
            <person name="Floudas D."/>
            <person name="Bentzer J."/>
            <person name="Ahren D."/>
            <person name="Johansson T."/>
            <person name="Persson P."/>
            <person name="Tunlid A."/>
        </authorList>
    </citation>
    <scope>NUCLEOTIDE SEQUENCE [LARGE SCALE GENOMIC DNA]</scope>
    <source>
        <strain evidence="1 2">CBS 101986</strain>
    </source>
</reference>
<accession>A0A8H5BL38</accession>
<evidence type="ECO:0000313" key="2">
    <source>
        <dbReference type="Proteomes" id="UP000567179"/>
    </source>
</evidence>
<proteinExistence type="predicted"/>
<sequence>MAGNASHTPSLPPEVIREITWCLADSPPDLLSASLASSILRDAAQHILFRHPSEILCQHVQHVVQALGKCPVDGFQAFINAVLSSPHRLGPLVRTYTHRQRFDNDREYVTKINSALRSMTNLNRLAVVGFYQLPTSILRGCTFQLDAFSWTYRESALEILRDFLPTQPSLKHLAFHCDDAFATEETIALAVSVCPKLESLTGRRAAIDLFLRGREVKYLQWDIDRSHRERAPPAPKPLDSVLDNDFAQIQYLTYIPSREHQLPELLEKLQSLVFLEAPMEAVVGKNTLSLLSKLPTLRVLILRALSSFGAAQRDFVRDVLTCCPHLLHVDLETTAGVYHRFTRDSLASTPVIGVILTEKTIYDPEPPSHSDPHSNSYARAFTSMSAFEGCSRLPSSFGFDLDDIFDMDFERDFGQWFHPGTTGGLLILGQDTHNTQDQQGPIFSDHSQGVGRPNIDIESEDFAFFSEPI</sequence>
<organism evidence="1 2">
    <name type="scientific">Psilocybe cf. subviscida</name>
    <dbReference type="NCBI Taxonomy" id="2480587"/>
    <lineage>
        <taxon>Eukaryota</taxon>
        <taxon>Fungi</taxon>
        <taxon>Dikarya</taxon>
        <taxon>Basidiomycota</taxon>
        <taxon>Agaricomycotina</taxon>
        <taxon>Agaricomycetes</taxon>
        <taxon>Agaricomycetidae</taxon>
        <taxon>Agaricales</taxon>
        <taxon>Agaricineae</taxon>
        <taxon>Strophariaceae</taxon>
        <taxon>Psilocybe</taxon>
    </lineage>
</organism>
<dbReference type="EMBL" id="JAACJJ010000015">
    <property type="protein sequence ID" value="KAF5325399.1"/>
    <property type="molecule type" value="Genomic_DNA"/>
</dbReference>
<keyword evidence="2" id="KW-1185">Reference proteome</keyword>